<feature type="domain" description="Aminoacyl-transfer RNA synthetases class-II family profile" evidence="13">
    <location>
        <begin position="32"/>
        <end position="312"/>
    </location>
</feature>
<organism evidence="14 15">
    <name type="scientific">Aliikangiella coralliicola</name>
    <dbReference type="NCBI Taxonomy" id="2592383"/>
    <lineage>
        <taxon>Bacteria</taxon>
        <taxon>Pseudomonadati</taxon>
        <taxon>Pseudomonadota</taxon>
        <taxon>Gammaproteobacteria</taxon>
        <taxon>Oceanospirillales</taxon>
        <taxon>Pleioneaceae</taxon>
        <taxon>Aliikangiella</taxon>
    </lineage>
</organism>
<dbReference type="RefSeq" id="WP_142892970.1">
    <property type="nucleotide sequence ID" value="NZ_ML660162.1"/>
</dbReference>
<dbReference type="EC" id="6.1.1.3" evidence="2 12"/>
<evidence type="ECO:0000256" key="10">
    <source>
        <dbReference type="ARBA" id="ARBA00023146"/>
    </source>
</evidence>
<protein>
    <recommendedName>
        <fullName evidence="2 12">Threonine--tRNA ligase</fullName>
        <ecNumber evidence="2 12">6.1.1.3</ecNumber>
    </recommendedName>
</protein>
<keyword evidence="3" id="KW-0963">Cytoplasm</keyword>
<evidence type="ECO:0000256" key="1">
    <source>
        <dbReference type="ARBA" id="ARBA00008226"/>
    </source>
</evidence>
<dbReference type="GO" id="GO:0006435">
    <property type="term" value="P:threonyl-tRNA aminoacylation"/>
    <property type="evidence" value="ECO:0007669"/>
    <property type="project" value="UniProtKB-UniRule"/>
</dbReference>
<dbReference type="InterPro" id="IPR004154">
    <property type="entry name" value="Anticodon-bd"/>
</dbReference>
<dbReference type="Gene3D" id="3.40.50.800">
    <property type="entry name" value="Anticodon-binding domain"/>
    <property type="match status" value="1"/>
</dbReference>
<keyword evidence="4 14" id="KW-0436">Ligase</keyword>
<dbReference type="Proteomes" id="UP000315439">
    <property type="component" value="Unassembled WGS sequence"/>
</dbReference>
<dbReference type="NCBIfam" id="TIGR00418">
    <property type="entry name" value="thrS"/>
    <property type="match status" value="1"/>
</dbReference>
<keyword evidence="9" id="KW-0648">Protein biosynthesis</keyword>
<dbReference type="InterPro" id="IPR002320">
    <property type="entry name" value="Thr-tRNA-ligase_IIa"/>
</dbReference>
<evidence type="ECO:0000256" key="9">
    <source>
        <dbReference type="ARBA" id="ARBA00022917"/>
    </source>
</evidence>
<keyword evidence="5" id="KW-0479">Metal-binding</keyword>
<keyword evidence="7" id="KW-0862">Zinc</keyword>
<evidence type="ECO:0000256" key="8">
    <source>
        <dbReference type="ARBA" id="ARBA00022840"/>
    </source>
</evidence>
<dbReference type="Pfam" id="PF00587">
    <property type="entry name" value="tRNA-synt_2b"/>
    <property type="match status" value="1"/>
</dbReference>
<dbReference type="InterPro" id="IPR045864">
    <property type="entry name" value="aa-tRNA-synth_II/BPL/LPL"/>
</dbReference>
<dbReference type="GO" id="GO:0005524">
    <property type="term" value="F:ATP binding"/>
    <property type="evidence" value="ECO:0007669"/>
    <property type="project" value="UniProtKB-KW"/>
</dbReference>
<keyword evidence="10" id="KW-0030">Aminoacyl-tRNA synthetase</keyword>
<evidence type="ECO:0000256" key="6">
    <source>
        <dbReference type="ARBA" id="ARBA00022741"/>
    </source>
</evidence>
<evidence type="ECO:0000256" key="2">
    <source>
        <dbReference type="ARBA" id="ARBA00013163"/>
    </source>
</evidence>
<dbReference type="OrthoDB" id="9802304at2"/>
<dbReference type="Pfam" id="PF03129">
    <property type="entry name" value="HGTP_anticodon"/>
    <property type="match status" value="1"/>
</dbReference>
<dbReference type="InterPro" id="IPR036621">
    <property type="entry name" value="Anticodon-bd_dom_sf"/>
</dbReference>
<evidence type="ECO:0000256" key="12">
    <source>
        <dbReference type="NCBIfam" id="TIGR00418"/>
    </source>
</evidence>
<dbReference type="GO" id="GO:0046872">
    <property type="term" value="F:metal ion binding"/>
    <property type="evidence" value="ECO:0007669"/>
    <property type="project" value="UniProtKB-KW"/>
</dbReference>
<keyword evidence="8" id="KW-0067">ATP-binding</keyword>
<keyword evidence="15" id="KW-1185">Reference proteome</keyword>
<evidence type="ECO:0000313" key="14">
    <source>
        <dbReference type="EMBL" id="TQV88462.1"/>
    </source>
</evidence>
<dbReference type="PANTHER" id="PTHR11451:SF44">
    <property type="entry name" value="THREONINE--TRNA LIGASE, CHLOROPLASTIC_MITOCHONDRIAL 2"/>
    <property type="match status" value="1"/>
</dbReference>
<accession>A0A545UG64</accession>
<evidence type="ECO:0000256" key="7">
    <source>
        <dbReference type="ARBA" id="ARBA00022833"/>
    </source>
</evidence>
<evidence type="ECO:0000259" key="13">
    <source>
        <dbReference type="PROSITE" id="PS50862"/>
    </source>
</evidence>
<gene>
    <name evidence="14" type="primary">thrS</name>
    <name evidence="14" type="ORF">FLL46_08025</name>
</gene>
<dbReference type="CDD" id="cd00771">
    <property type="entry name" value="ThrRS_core"/>
    <property type="match status" value="1"/>
</dbReference>
<comment type="catalytic activity">
    <reaction evidence="11">
        <text>tRNA(Thr) + L-threonine + ATP = L-threonyl-tRNA(Thr) + AMP + diphosphate + H(+)</text>
        <dbReference type="Rhea" id="RHEA:24624"/>
        <dbReference type="Rhea" id="RHEA-COMP:9670"/>
        <dbReference type="Rhea" id="RHEA-COMP:9704"/>
        <dbReference type="ChEBI" id="CHEBI:15378"/>
        <dbReference type="ChEBI" id="CHEBI:30616"/>
        <dbReference type="ChEBI" id="CHEBI:33019"/>
        <dbReference type="ChEBI" id="CHEBI:57926"/>
        <dbReference type="ChEBI" id="CHEBI:78442"/>
        <dbReference type="ChEBI" id="CHEBI:78534"/>
        <dbReference type="ChEBI" id="CHEBI:456215"/>
        <dbReference type="EC" id="6.1.1.3"/>
    </reaction>
</comment>
<dbReference type="PRINTS" id="PR01047">
    <property type="entry name" value="TRNASYNTHTHR"/>
</dbReference>
<dbReference type="GO" id="GO:0005737">
    <property type="term" value="C:cytoplasm"/>
    <property type="evidence" value="ECO:0007669"/>
    <property type="project" value="UniProtKB-UniRule"/>
</dbReference>
<dbReference type="AlphaFoldDB" id="A0A545UG64"/>
<comment type="similarity">
    <text evidence="1">Belongs to the class-II aminoacyl-tRNA synthetase family.</text>
</comment>
<name>A0A545UG64_9GAMM</name>
<evidence type="ECO:0000256" key="11">
    <source>
        <dbReference type="ARBA" id="ARBA00049515"/>
    </source>
</evidence>
<comment type="caution">
    <text evidence="14">The sequence shown here is derived from an EMBL/GenBank/DDBJ whole genome shotgun (WGS) entry which is preliminary data.</text>
</comment>
<dbReference type="EMBL" id="VIKS01000004">
    <property type="protein sequence ID" value="TQV88462.1"/>
    <property type="molecule type" value="Genomic_DNA"/>
</dbReference>
<dbReference type="PANTHER" id="PTHR11451">
    <property type="entry name" value="THREONINE-TRNA LIGASE"/>
    <property type="match status" value="1"/>
</dbReference>
<reference evidence="14 15" key="1">
    <citation type="submission" date="2019-07" db="EMBL/GenBank/DDBJ databases">
        <title>Draft genome for Aliikangiella sp. M105.</title>
        <authorList>
            <person name="Wang G."/>
        </authorList>
    </citation>
    <scope>NUCLEOTIDE SEQUENCE [LARGE SCALE GENOMIC DNA]</scope>
    <source>
        <strain evidence="14 15">M105</strain>
    </source>
</reference>
<dbReference type="PROSITE" id="PS50862">
    <property type="entry name" value="AA_TRNA_LIGASE_II"/>
    <property type="match status" value="1"/>
</dbReference>
<dbReference type="InterPro" id="IPR002314">
    <property type="entry name" value="aa-tRNA-synt_IIb"/>
</dbReference>
<dbReference type="SUPFAM" id="SSF52954">
    <property type="entry name" value="Class II aaRS ABD-related"/>
    <property type="match status" value="1"/>
</dbReference>
<dbReference type="GO" id="GO:0004829">
    <property type="term" value="F:threonine-tRNA ligase activity"/>
    <property type="evidence" value="ECO:0007669"/>
    <property type="project" value="UniProtKB-UniRule"/>
</dbReference>
<dbReference type="SUPFAM" id="SSF55681">
    <property type="entry name" value="Class II aaRS and biotin synthetases"/>
    <property type="match status" value="1"/>
</dbReference>
<dbReference type="InterPro" id="IPR006195">
    <property type="entry name" value="aa-tRNA-synth_II"/>
</dbReference>
<proteinExistence type="inferred from homology"/>
<sequence length="411" mass="47464">MVFAQDLNLINQRGKTMKHHREIASALNLFHSEPAAPGMVFWHPDGWQLFRKVKQHMRNIYHESGFQELSTPIFLKKELWELSGHWDKFAENMFVGGGSDVDAKYALKPMSCPAHILFFKRDVVSYRALPYRVFEFGVVHRNEPSGALNGLMRLRQFTQDDAHVLCRWEDCVDEILQFLSRAKRVYRDYGYSDLDVRISTRPENSFGKDNDWLKAEERLAQACEKANVKYSHQKGEGAFYGPKIELILRDSQNRQWQCGTIQLDFNMPLRFQLNYIDEFGDSQQPVMLHQAIYGSLERWIGILLESHQGKLPAWVHPIPVGIAPINASSNEHCLAMKEQLLKKGIQVNLNDQPQSIAKKIKLFHRQRIPIVLIAGDQEVESNSFVVRPIDGEQQTLSFDEVIKMLMGLTNK</sequence>
<evidence type="ECO:0000313" key="15">
    <source>
        <dbReference type="Proteomes" id="UP000315439"/>
    </source>
</evidence>
<evidence type="ECO:0000256" key="4">
    <source>
        <dbReference type="ARBA" id="ARBA00022598"/>
    </source>
</evidence>
<dbReference type="InterPro" id="IPR033728">
    <property type="entry name" value="ThrRS_core"/>
</dbReference>
<dbReference type="FunFam" id="3.30.930.10:FF:000002">
    <property type="entry name" value="Threonine--tRNA ligase"/>
    <property type="match status" value="1"/>
</dbReference>
<evidence type="ECO:0000256" key="5">
    <source>
        <dbReference type="ARBA" id="ARBA00022723"/>
    </source>
</evidence>
<dbReference type="Gene3D" id="3.30.930.10">
    <property type="entry name" value="Bira Bifunctional Protein, Domain 2"/>
    <property type="match status" value="1"/>
</dbReference>
<keyword evidence="6" id="KW-0547">Nucleotide-binding</keyword>
<evidence type="ECO:0000256" key="3">
    <source>
        <dbReference type="ARBA" id="ARBA00022490"/>
    </source>
</evidence>